<evidence type="ECO:0000313" key="4">
    <source>
        <dbReference type="Proteomes" id="UP001165080"/>
    </source>
</evidence>
<dbReference type="OrthoDB" id="545311at2759"/>
<feature type="transmembrane region" description="Helical" evidence="2">
    <location>
        <begin position="163"/>
        <end position="182"/>
    </location>
</feature>
<organism evidence="3 4">
    <name type="scientific">Pleodorina starrii</name>
    <dbReference type="NCBI Taxonomy" id="330485"/>
    <lineage>
        <taxon>Eukaryota</taxon>
        <taxon>Viridiplantae</taxon>
        <taxon>Chlorophyta</taxon>
        <taxon>core chlorophytes</taxon>
        <taxon>Chlorophyceae</taxon>
        <taxon>CS clade</taxon>
        <taxon>Chlamydomonadales</taxon>
        <taxon>Volvocaceae</taxon>
        <taxon>Pleodorina</taxon>
    </lineage>
</organism>
<comment type="caution">
    <text evidence="3">The sequence shown here is derived from an EMBL/GenBank/DDBJ whole genome shotgun (WGS) entry which is preliminary data.</text>
</comment>
<dbReference type="Proteomes" id="UP001165080">
    <property type="component" value="Unassembled WGS sequence"/>
</dbReference>
<dbReference type="AlphaFoldDB" id="A0A9W6BKS7"/>
<feature type="compositionally biased region" description="Basic and acidic residues" evidence="1">
    <location>
        <begin position="44"/>
        <end position="58"/>
    </location>
</feature>
<evidence type="ECO:0000256" key="1">
    <source>
        <dbReference type="SAM" id="MobiDB-lite"/>
    </source>
</evidence>
<feature type="compositionally biased region" description="Basic residues" evidence="1">
    <location>
        <begin position="73"/>
        <end position="83"/>
    </location>
</feature>
<keyword evidence="2" id="KW-1133">Transmembrane helix</keyword>
<keyword evidence="2" id="KW-0472">Membrane</keyword>
<feature type="region of interest" description="Disordered" evidence="1">
    <location>
        <begin position="36"/>
        <end position="113"/>
    </location>
</feature>
<proteinExistence type="predicted"/>
<accession>A0A9W6BKS7</accession>
<evidence type="ECO:0000256" key="2">
    <source>
        <dbReference type="SAM" id="Phobius"/>
    </source>
</evidence>
<dbReference type="EMBL" id="BRXU01000008">
    <property type="protein sequence ID" value="GLC53693.1"/>
    <property type="molecule type" value="Genomic_DNA"/>
</dbReference>
<protein>
    <submittedName>
        <fullName evidence="3">Uncharacterized protein</fullName>
    </submittedName>
</protein>
<evidence type="ECO:0000313" key="3">
    <source>
        <dbReference type="EMBL" id="GLC53693.1"/>
    </source>
</evidence>
<keyword evidence="2" id="KW-0812">Transmembrane</keyword>
<keyword evidence="4" id="KW-1185">Reference proteome</keyword>
<name>A0A9W6BKS7_9CHLO</name>
<feature type="compositionally biased region" description="Low complexity" evidence="1">
    <location>
        <begin position="90"/>
        <end position="108"/>
    </location>
</feature>
<gene>
    <name evidence="3" type="primary">PLESTBF000389</name>
    <name evidence="3" type="ORF">PLESTB_000777000</name>
</gene>
<sequence length="471" mass="50633">MANLLHRQMLHSSVKCSSRLETQMYMRAPTSVFRRPFHHVGKAQHREGRTRARDSSEKESEESEIGGFGGIGKRNRRKRNRVRKEKESEASTSKSSSTISGSSSSSSKPRVEDVDIPSLEPATTSFIKKVAGALVTYGLTVLLASFSGVDATAGLVWDGGAPLAVGAAAAAPVILAIGLLFLPALNTGFSQEELVTVGEVDQEIEGKGIAVVSLRTEEWPPFTPEALKQGLWLYQMNVLKPWYPPFQWSSVGMLYLASCPASFAQELFLRGYAGSILQGWYNGVLEGTTDVNNPIYWAKVFKLVTPDTARWMAAFSLIALQVALSSSSASRAARFARVALNRTGRVASTPGVGGMVVQRVTVTLDPSDAGAGVKPQVEEEGAVVLPVPTAEERVVYWANLGASMLLGCSTNVAWAASGSLLGSFTAKVVINGVVAVLEQYKESQLPEKELWDAVQKQLAEKDSDSDSDSDS</sequence>
<feature type="transmembrane region" description="Helical" evidence="2">
    <location>
        <begin position="134"/>
        <end position="157"/>
    </location>
</feature>
<reference evidence="3 4" key="1">
    <citation type="journal article" date="2023" name="Commun. Biol.">
        <title>Reorganization of the ancestral sex-determining regions during the evolution of trioecy in Pleodorina starrii.</title>
        <authorList>
            <person name="Takahashi K."/>
            <person name="Suzuki S."/>
            <person name="Kawai-Toyooka H."/>
            <person name="Yamamoto K."/>
            <person name="Hamaji T."/>
            <person name="Ootsuki R."/>
            <person name="Yamaguchi H."/>
            <person name="Kawachi M."/>
            <person name="Higashiyama T."/>
            <person name="Nozaki H."/>
        </authorList>
    </citation>
    <scope>NUCLEOTIDE SEQUENCE [LARGE SCALE GENOMIC DNA]</scope>
    <source>
        <strain evidence="3 4">NIES-4479</strain>
    </source>
</reference>